<protein>
    <submittedName>
        <fullName evidence="2">Uncharacterized protein</fullName>
    </submittedName>
</protein>
<sequence length="100" mass="10930">KVSHPDFGSHLGGPQPSHKMNHLRKHFSSICPPSTLNIFPVPAVEKHPPSMMLPPPCFAVGTVYWGRCAVVVLEGSTELCLVSSEQTTFFHTLLCLLHGL</sequence>
<evidence type="ECO:0000256" key="1">
    <source>
        <dbReference type="SAM" id="MobiDB-lite"/>
    </source>
</evidence>
<feature type="region of interest" description="Disordered" evidence="1">
    <location>
        <begin position="1"/>
        <end position="21"/>
    </location>
</feature>
<organism evidence="2 3">
    <name type="scientific">Ameca splendens</name>
    <dbReference type="NCBI Taxonomy" id="208324"/>
    <lineage>
        <taxon>Eukaryota</taxon>
        <taxon>Metazoa</taxon>
        <taxon>Chordata</taxon>
        <taxon>Craniata</taxon>
        <taxon>Vertebrata</taxon>
        <taxon>Euteleostomi</taxon>
        <taxon>Actinopterygii</taxon>
        <taxon>Neopterygii</taxon>
        <taxon>Teleostei</taxon>
        <taxon>Neoteleostei</taxon>
        <taxon>Acanthomorphata</taxon>
        <taxon>Ovalentaria</taxon>
        <taxon>Atherinomorphae</taxon>
        <taxon>Cyprinodontiformes</taxon>
        <taxon>Goodeidae</taxon>
        <taxon>Ameca</taxon>
    </lineage>
</organism>
<proteinExistence type="predicted"/>
<accession>A0ABV0ZPA0</accession>
<feature type="non-terminal residue" evidence="2">
    <location>
        <position position="1"/>
    </location>
</feature>
<dbReference type="EMBL" id="JAHRIP010068187">
    <property type="protein sequence ID" value="MEQ2308084.1"/>
    <property type="molecule type" value="Genomic_DNA"/>
</dbReference>
<keyword evidence="3" id="KW-1185">Reference proteome</keyword>
<name>A0ABV0ZPA0_9TELE</name>
<reference evidence="2 3" key="1">
    <citation type="submission" date="2021-06" db="EMBL/GenBank/DDBJ databases">
        <authorList>
            <person name="Palmer J.M."/>
        </authorList>
    </citation>
    <scope>NUCLEOTIDE SEQUENCE [LARGE SCALE GENOMIC DNA]</scope>
    <source>
        <strain evidence="2 3">AS_MEX2019</strain>
        <tissue evidence="2">Muscle</tissue>
    </source>
</reference>
<evidence type="ECO:0000313" key="3">
    <source>
        <dbReference type="Proteomes" id="UP001469553"/>
    </source>
</evidence>
<dbReference type="Proteomes" id="UP001469553">
    <property type="component" value="Unassembled WGS sequence"/>
</dbReference>
<evidence type="ECO:0000313" key="2">
    <source>
        <dbReference type="EMBL" id="MEQ2308084.1"/>
    </source>
</evidence>
<comment type="caution">
    <text evidence="2">The sequence shown here is derived from an EMBL/GenBank/DDBJ whole genome shotgun (WGS) entry which is preliminary data.</text>
</comment>
<gene>
    <name evidence="2" type="ORF">AMECASPLE_024585</name>
</gene>